<evidence type="ECO:0000259" key="1">
    <source>
        <dbReference type="Pfam" id="PF12680"/>
    </source>
</evidence>
<dbReference type="SUPFAM" id="SSF54427">
    <property type="entry name" value="NTF2-like"/>
    <property type="match status" value="1"/>
</dbReference>
<dbReference type="Proteomes" id="UP000622475">
    <property type="component" value="Unassembled WGS sequence"/>
</dbReference>
<dbReference type="Gene3D" id="3.10.450.50">
    <property type="match status" value="1"/>
</dbReference>
<dbReference type="EMBL" id="JADFFL010000004">
    <property type="protein sequence ID" value="MBE9662598.1"/>
    <property type="molecule type" value="Genomic_DNA"/>
</dbReference>
<dbReference type="RefSeq" id="WP_194111813.1">
    <property type="nucleotide sequence ID" value="NZ_JADFFL010000004.1"/>
</dbReference>
<dbReference type="AlphaFoldDB" id="A0A929PW93"/>
<keyword evidence="3" id="KW-1185">Reference proteome</keyword>
<dbReference type="InterPro" id="IPR037401">
    <property type="entry name" value="SnoaL-like"/>
</dbReference>
<sequence length="175" mass="19694">MKKIYLLAIPVLLATACSQPEKVAAPAISASPEYPYKIEKPDQWQTDTSHANTLTALKFLKALETNDNTTAKACVADTMVFNYDGGTFKGAFGDWMAQMAEGMGDMKDIKMSIKDWQAVTDKDRNEQFVTVWYTQCWKDSKGKADSLSYTDHMQFKGGRIAQIDEFSRHFTMPSH</sequence>
<evidence type="ECO:0000313" key="3">
    <source>
        <dbReference type="Proteomes" id="UP000622475"/>
    </source>
</evidence>
<gene>
    <name evidence="2" type="ORF">IRJ16_11955</name>
</gene>
<proteinExistence type="predicted"/>
<dbReference type="InterPro" id="IPR032710">
    <property type="entry name" value="NTF2-like_dom_sf"/>
</dbReference>
<dbReference type="PROSITE" id="PS51257">
    <property type="entry name" value="PROKAR_LIPOPROTEIN"/>
    <property type="match status" value="1"/>
</dbReference>
<feature type="domain" description="SnoaL-like" evidence="1">
    <location>
        <begin position="58"/>
        <end position="162"/>
    </location>
</feature>
<reference evidence="2" key="1">
    <citation type="submission" date="2020-10" db="EMBL/GenBank/DDBJ databases">
        <title>Mucilaginibacter mali sp. nov., isolated from rhizosphere soil of apple orchard.</title>
        <authorList>
            <person name="Lee J.-S."/>
            <person name="Kim H.S."/>
            <person name="Kim J.-S."/>
        </authorList>
    </citation>
    <scope>NUCLEOTIDE SEQUENCE</scope>
    <source>
        <strain evidence="2">KCTC 22746</strain>
    </source>
</reference>
<protein>
    <submittedName>
        <fullName evidence="2">Nuclear transport factor 2 family protein</fullName>
    </submittedName>
</protein>
<name>A0A929PW93_9SPHI</name>
<accession>A0A929PW93</accession>
<organism evidence="2 3">
    <name type="scientific">Mucilaginibacter myungsuensis</name>
    <dbReference type="NCBI Taxonomy" id="649104"/>
    <lineage>
        <taxon>Bacteria</taxon>
        <taxon>Pseudomonadati</taxon>
        <taxon>Bacteroidota</taxon>
        <taxon>Sphingobacteriia</taxon>
        <taxon>Sphingobacteriales</taxon>
        <taxon>Sphingobacteriaceae</taxon>
        <taxon>Mucilaginibacter</taxon>
    </lineage>
</organism>
<evidence type="ECO:0000313" key="2">
    <source>
        <dbReference type="EMBL" id="MBE9662598.1"/>
    </source>
</evidence>
<dbReference type="Pfam" id="PF12680">
    <property type="entry name" value="SnoaL_2"/>
    <property type="match status" value="1"/>
</dbReference>
<comment type="caution">
    <text evidence="2">The sequence shown here is derived from an EMBL/GenBank/DDBJ whole genome shotgun (WGS) entry which is preliminary data.</text>
</comment>